<evidence type="ECO:0000259" key="7">
    <source>
        <dbReference type="Pfam" id="PF04542"/>
    </source>
</evidence>
<gene>
    <name evidence="9" type="ORF">Drose_30535</name>
</gene>
<dbReference type="SUPFAM" id="SSF88659">
    <property type="entry name" value="Sigma3 and sigma4 domains of RNA polymerase sigma factors"/>
    <property type="match status" value="2"/>
</dbReference>
<dbReference type="PANTHER" id="PTHR30385:SF4">
    <property type="entry name" value="RNA POLYMERASE SIGMA-E FACTOR"/>
    <property type="match status" value="1"/>
</dbReference>
<dbReference type="InterPro" id="IPR007627">
    <property type="entry name" value="RNA_pol_sigma70_r2"/>
</dbReference>
<dbReference type="EMBL" id="CP073721">
    <property type="protein sequence ID" value="UWZ35430.1"/>
    <property type="molecule type" value="Genomic_DNA"/>
</dbReference>
<sequence>MTVTAHRAARKTPKTSPAIPAQRTGRSGNRETEAAAQALLTLLADLPAGPDRDRVRARLIELYIPLAEYLARRFRNRGEQFDDLVQVANLGLIKSVDGYDPTRGAAFTSYAIPMIVGELKRHFRDKGWDVRVPRRLQELRLEISKVSGDLAQDLGRSPTVTDLATRLNVSEEEIIEGIECGQAYRTLSINAPAAGEENGVELAEILGGVDRDLEAVDDRQTLRPLIIQLPAREQRILAMRFAGNLTQTQIAERLGISQMHVSRLLAHALAFLRERLAETGRR</sequence>
<keyword evidence="2" id="KW-0731">Sigma factor</keyword>
<dbReference type="Pfam" id="PF04545">
    <property type="entry name" value="Sigma70_r4"/>
    <property type="match status" value="1"/>
</dbReference>
<dbReference type="InterPro" id="IPR000943">
    <property type="entry name" value="RNA_pol_sigma70"/>
</dbReference>
<proteinExistence type="predicted"/>
<feature type="domain" description="RNA polymerase sigma-70 region 4" evidence="8">
    <location>
        <begin position="228"/>
        <end position="274"/>
    </location>
</feature>
<dbReference type="InterPro" id="IPR036388">
    <property type="entry name" value="WH-like_DNA-bd_sf"/>
</dbReference>
<evidence type="ECO:0000256" key="4">
    <source>
        <dbReference type="ARBA" id="ARBA00023163"/>
    </source>
</evidence>
<keyword evidence="4" id="KW-0804">Transcription</keyword>
<dbReference type="InterPro" id="IPR013324">
    <property type="entry name" value="RNA_pol_sigma_r3/r4-like"/>
</dbReference>
<dbReference type="PANTHER" id="PTHR30385">
    <property type="entry name" value="SIGMA FACTOR F FLAGELLAR"/>
    <property type="match status" value="1"/>
</dbReference>
<feature type="domain" description="RNA polymerase sigma-70 region 3" evidence="6">
    <location>
        <begin position="138"/>
        <end position="195"/>
    </location>
</feature>
<organism evidence="9 10">
    <name type="scientific">Dactylosporangium roseum</name>
    <dbReference type="NCBI Taxonomy" id="47989"/>
    <lineage>
        <taxon>Bacteria</taxon>
        <taxon>Bacillati</taxon>
        <taxon>Actinomycetota</taxon>
        <taxon>Actinomycetes</taxon>
        <taxon>Micromonosporales</taxon>
        <taxon>Micromonosporaceae</taxon>
        <taxon>Dactylosporangium</taxon>
    </lineage>
</organism>
<dbReference type="PRINTS" id="PR00046">
    <property type="entry name" value="SIGMA70FCT"/>
</dbReference>
<accession>A0ABY5Z2Y8</accession>
<evidence type="ECO:0000256" key="5">
    <source>
        <dbReference type="SAM" id="MobiDB-lite"/>
    </source>
</evidence>
<dbReference type="InterPro" id="IPR013325">
    <property type="entry name" value="RNA_pol_sigma_r2"/>
</dbReference>
<evidence type="ECO:0000259" key="6">
    <source>
        <dbReference type="Pfam" id="PF04539"/>
    </source>
</evidence>
<feature type="region of interest" description="Disordered" evidence="5">
    <location>
        <begin position="1"/>
        <end position="31"/>
    </location>
</feature>
<dbReference type="CDD" id="cd06171">
    <property type="entry name" value="Sigma70_r4"/>
    <property type="match status" value="1"/>
</dbReference>
<dbReference type="InterPro" id="IPR014284">
    <property type="entry name" value="RNA_pol_sigma-70_dom"/>
</dbReference>
<name>A0ABY5Z2Y8_9ACTN</name>
<evidence type="ECO:0000256" key="2">
    <source>
        <dbReference type="ARBA" id="ARBA00023082"/>
    </source>
</evidence>
<feature type="domain" description="RNA polymerase sigma-70 region 2" evidence="7">
    <location>
        <begin position="59"/>
        <end position="128"/>
    </location>
</feature>
<dbReference type="Proteomes" id="UP001058271">
    <property type="component" value="Chromosome"/>
</dbReference>
<evidence type="ECO:0000256" key="1">
    <source>
        <dbReference type="ARBA" id="ARBA00023015"/>
    </source>
</evidence>
<evidence type="ECO:0000256" key="3">
    <source>
        <dbReference type="ARBA" id="ARBA00023125"/>
    </source>
</evidence>
<dbReference type="NCBIfam" id="TIGR02937">
    <property type="entry name" value="sigma70-ECF"/>
    <property type="match status" value="1"/>
</dbReference>
<protein>
    <submittedName>
        <fullName evidence="9">SigB/SigF/SigG family RNA polymerase sigma factor</fullName>
    </submittedName>
</protein>
<evidence type="ECO:0000313" key="9">
    <source>
        <dbReference type="EMBL" id="UWZ35430.1"/>
    </source>
</evidence>
<dbReference type="Pfam" id="PF04542">
    <property type="entry name" value="Sigma70_r2"/>
    <property type="match status" value="1"/>
</dbReference>
<keyword evidence="10" id="KW-1185">Reference proteome</keyword>
<dbReference type="NCBIfam" id="TIGR02980">
    <property type="entry name" value="SigBFG"/>
    <property type="match status" value="1"/>
</dbReference>
<evidence type="ECO:0000259" key="8">
    <source>
        <dbReference type="Pfam" id="PF04545"/>
    </source>
</evidence>
<dbReference type="Pfam" id="PF04539">
    <property type="entry name" value="Sigma70_r3"/>
    <property type="match status" value="1"/>
</dbReference>
<evidence type="ECO:0000313" key="10">
    <source>
        <dbReference type="Proteomes" id="UP001058271"/>
    </source>
</evidence>
<dbReference type="InterPro" id="IPR007624">
    <property type="entry name" value="RNA_pol_sigma70_r3"/>
</dbReference>
<dbReference type="RefSeq" id="WP_260724770.1">
    <property type="nucleotide sequence ID" value="NZ_CP073721.1"/>
</dbReference>
<dbReference type="InterPro" id="IPR014322">
    <property type="entry name" value="RNA_pol_sigma-B/F/G"/>
</dbReference>
<dbReference type="SUPFAM" id="SSF88946">
    <property type="entry name" value="Sigma2 domain of RNA polymerase sigma factors"/>
    <property type="match status" value="1"/>
</dbReference>
<dbReference type="InterPro" id="IPR007630">
    <property type="entry name" value="RNA_pol_sigma70_r4"/>
</dbReference>
<dbReference type="Gene3D" id="1.20.120.1810">
    <property type="match status" value="1"/>
</dbReference>
<reference evidence="9" key="1">
    <citation type="submission" date="2021-04" db="EMBL/GenBank/DDBJ databases">
        <title>Biosynthetic gene clusters of Dactylosporangioum roseum.</title>
        <authorList>
            <person name="Hartkoorn R.C."/>
            <person name="Beaudoing E."/>
            <person name="Hot D."/>
            <person name="Moureu S."/>
        </authorList>
    </citation>
    <scope>NUCLEOTIDE SEQUENCE</scope>
    <source>
        <strain evidence="9">NRRL B-16295</strain>
    </source>
</reference>
<dbReference type="Gene3D" id="1.10.10.10">
    <property type="entry name" value="Winged helix-like DNA-binding domain superfamily/Winged helix DNA-binding domain"/>
    <property type="match status" value="2"/>
</dbReference>
<keyword evidence="3" id="KW-0238">DNA-binding</keyword>
<keyword evidence="1" id="KW-0805">Transcription regulation</keyword>